<protein>
    <submittedName>
        <fullName evidence="1">Uncharacterized protein</fullName>
    </submittedName>
</protein>
<sequence>MKRCYVFARLNGIPSGLSIVDRPGFARSFIMRSSLASSSCKQTHPKQAQCLRFTAALTFRLPQIISSVHTPKGSVRIESTCFLLA</sequence>
<gene>
    <name evidence="1" type="ORF">AVDCRST_MAG94-959</name>
</gene>
<name>A0A6J4KR67_9CYAN</name>
<dbReference type="AlphaFoldDB" id="A0A6J4KR67"/>
<organism evidence="1">
    <name type="scientific">uncultured Leptolyngbya sp</name>
    <dbReference type="NCBI Taxonomy" id="332963"/>
    <lineage>
        <taxon>Bacteria</taxon>
        <taxon>Bacillati</taxon>
        <taxon>Cyanobacteriota</taxon>
        <taxon>Cyanophyceae</taxon>
        <taxon>Leptolyngbyales</taxon>
        <taxon>Leptolyngbyaceae</taxon>
        <taxon>Leptolyngbya group</taxon>
        <taxon>Leptolyngbya</taxon>
        <taxon>environmental samples</taxon>
    </lineage>
</organism>
<evidence type="ECO:0000313" key="1">
    <source>
        <dbReference type="EMBL" id="CAA9311224.1"/>
    </source>
</evidence>
<proteinExistence type="predicted"/>
<reference evidence="1" key="1">
    <citation type="submission" date="2020-02" db="EMBL/GenBank/DDBJ databases">
        <authorList>
            <person name="Meier V. D."/>
        </authorList>
    </citation>
    <scope>NUCLEOTIDE SEQUENCE</scope>
    <source>
        <strain evidence="1">AVDCRST_MAG94</strain>
    </source>
</reference>
<dbReference type="EMBL" id="CADCTY010000323">
    <property type="protein sequence ID" value="CAA9311224.1"/>
    <property type="molecule type" value="Genomic_DNA"/>
</dbReference>
<accession>A0A6J4KR67</accession>